<keyword evidence="2" id="KW-1185">Reference proteome</keyword>
<dbReference type="EMBL" id="RQSM01000003">
    <property type="protein sequence ID" value="RVU90013.1"/>
    <property type="molecule type" value="Genomic_DNA"/>
</dbReference>
<dbReference type="AlphaFoldDB" id="A0A437U8S1"/>
<organism evidence="1 2">
    <name type="scientific">Flavobacterium columnare</name>
    <dbReference type="NCBI Taxonomy" id="996"/>
    <lineage>
        <taxon>Bacteria</taxon>
        <taxon>Pseudomonadati</taxon>
        <taxon>Bacteroidota</taxon>
        <taxon>Flavobacteriia</taxon>
        <taxon>Flavobacteriales</taxon>
        <taxon>Flavobacteriaceae</taxon>
        <taxon>Flavobacterium</taxon>
    </lineage>
</organism>
<evidence type="ECO:0000313" key="2">
    <source>
        <dbReference type="Proteomes" id="UP000288951"/>
    </source>
</evidence>
<sequence>MKIKNFFINLLVVLTFISCNGQTKTSEIKSKKESSKSSIVDNFNAEKKLHFDSEKKVIYSTTFIKNLGKFTIYYLPISKQNIDYYDKFEVNNNIKPLYDELNSINYYSSNDEKKIDQILKAKVKFENDFLIIGTFIPKEYINIQSEEDFSIGFSFIQKYYKKEQGNWSFLIDKKIKNANEEQSFNSKEYFFTFYQNKNLNKKYSINGKWQVDCKNGLGNLNIKDKEASLVVLYNQIYIDMSEIKKNDIENGVSYKLKEIPEDIGNIGRNLNWKEYLNDEPIAYIIPFKL</sequence>
<dbReference type="PROSITE" id="PS51257">
    <property type="entry name" value="PROKAR_LIPOPROTEIN"/>
    <property type="match status" value="1"/>
</dbReference>
<accession>A0A437U8S1</accession>
<name>A0A437U8S1_9FLAO</name>
<comment type="caution">
    <text evidence="1">The sequence shown here is derived from an EMBL/GenBank/DDBJ whole genome shotgun (WGS) entry which is preliminary data.</text>
</comment>
<gene>
    <name evidence="1" type="ORF">EH230_03395</name>
</gene>
<protein>
    <recommendedName>
        <fullName evidence="3">Lipoprotein</fullName>
    </recommendedName>
</protein>
<dbReference type="OrthoDB" id="1321723at2"/>
<evidence type="ECO:0000313" key="1">
    <source>
        <dbReference type="EMBL" id="RVU90013.1"/>
    </source>
</evidence>
<dbReference type="RefSeq" id="WP_127823002.1">
    <property type="nucleotide sequence ID" value="NZ_RQSM01000003.1"/>
</dbReference>
<proteinExistence type="predicted"/>
<evidence type="ECO:0008006" key="3">
    <source>
        <dbReference type="Google" id="ProtNLM"/>
    </source>
</evidence>
<dbReference type="Proteomes" id="UP000288951">
    <property type="component" value="Unassembled WGS sequence"/>
</dbReference>
<reference evidence="1" key="1">
    <citation type="submission" date="2018-12" db="EMBL/GenBank/DDBJ databases">
        <title>Draft genome sequence of Flaovobacterium columnare ARS1 isolated from channel catfish in Alabama.</title>
        <authorList>
            <person name="Cai W."/>
            <person name="Arias C."/>
        </authorList>
    </citation>
    <scope>NUCLEOTIDE SEQUENCE [LARGE SCALE GENOMIC DNA]</scope>
    <source>
        <strain evidence="1">ARS1</strain>
    </source>
</reference>